<dbReference type="SUPFAM" id="SSF54523">
    <property type="entry name" value="Pili subunits"/>
    <property type="match status" value="1"/>
</dbReference>
<gene>
    <name evidence="2" type="ORF">J2X20_004538</name>
</gene>
<accession>A0ABU1YSN4</accession>
<dbReference type="Proteomes" id="UP001180453">
    <property type="component" value="Unassembled WGS sequence"/>
</dbReference>
<dbReference type="NCBIfam" id="TIGR02532">
    <property type="entry name" value="IV_pilin_GFxxxE"/>
    <property type="match status" value="1"/>
</dbReference>
<evidence type="ECO:0000313" key="2">
    <source>
        <dbReference type="EMBL" id="MDR7271870.1"/>
    </source>
</evidence>
<dbReference type="RefSeq" id="WP_310269860.1">
    <property type="nucleotide sequence ID" value="NZ_JAVDXU010000003.1"/>
</dbReference>
<dbReference type="EMBL" id="JAVDXU010000003">
    <property type="protein sequence ID" value="MDR7271870.1"/>
    <property type="molecule type" value="Genomic_DNA"/>
</dbReference>
<name>A0ABU1YSN4_ROSSA</name>
<feature type="transmembrane region" description="Helical" evidence="1">
    <location>
        <begin position="27"/>
        <end position="49"/>
    </location>
</feature>
<organism evidence="2 3">
    <name type="scientific">Roseateles saccharophilus</name>
    <name type="common">Pseudomonas saccharophila</name>
    <dbReference type="NCBI Taxonomy" id="304"/>
    <lineage>
        <taxon>Bacteria</taxon>
        <taxon>Pseudomonadati</taxon>
        <taxon>Pseudomonadota</taxon>
        <taxon>Betaproteobacteria</taxon>
        <taxon>Burkholderiales</taxon>
        <taxon>Sphaerotilaceae</taxon>
        <taxon>Roseateles</taxon>
    </lineage>
</organism>
<keyword evidence="3" id="KW-1185">Reference proteome</keyword>
<evidence type="ECO:0000256" key="1">
    <source>
        <dbReference type="SAM" id="Phobius"/>
    </source>
</evidence>
<protein>
    <submittedName>
        <fullName evidence="2">Prepilin-type N-terminal cleavage/methylation domain-containing protein</fullName>
    </submittedName>
</protein>
<dbReference type="InterPro" id="IPR045584">
    <property type="entry name" value="Pilin-like"/>
</dbReference>
<sequence length="142" mass="15208">MSALAFAGRHEEGAARPRHGGFTLLELLVVLALMALAAGIAAPRAVGWLDAARERGWRDDFRSYLEALPVRTFLKGEALTLEAKDLLQAVPGAPDETEIYLPKPLGYDALGVASGGTLVLSRGKLKETWRIEAITGKVREGG</sequence>
<evidence type="ECO:0000313" key="3">
    <source>
        <dbReference type="Proteomes" id="UP001180453"/>
    </source>
</evidence>
<dbReference type="InterPro" id="IPR012902">
    <property type="entry name" value="N_methyl_site"/>
</dbReference>
<proteinExistence type="predicted"/>
<keyword evidence="1" id="KW-1133">Transmembrane helix</keyword>
<reference evidence="2 3" key="1">
    <citation type="submission" date="2023-07" db="EMBL/GenBank/DDBJ databases">
        <title>Sorghum-associated microbial communities from plants grown in Nebraska, USA.</title>
        <authorList>
            <person name="Schachtman D."/>
        </authorList>
    </citation>
    <scope>NUCLEOTIDE SEQUENCE [LARGE SCALE GENOMIC DNA]</scope>
    <source>
        <strain evidence="2 3">BE314</strain>
    </source>
</reference>
<comment type="caution">
    <text evidence="2">The sequence shown here is derived from an EMBL/GenBank/DDBJ whole genome shotgun (WGS) entry which is preliminary data.</text>
</comment>
<keyword evidence="1" id="KW-0472">Membrane</keyword>
<dbReference type="Gene3D" id="3.30.700.10">
    <property type="entry name" value="Glycoprotein, Type 4 Pilin"/>
    <property type="match status" value="1"/>
</dbReference>
<dbReference type="PROSITE" id="PS00409">
    <property type="entry name" value="PROKAR_NTER_METHYL"/>
    <property type="match status" value="1"/>
</dbReference>
<keyword evidence="1" id="KW-0812">Transmembrane</keyword>
<dbReference type="Pfam" id="PF07963">
    <property type="entry name" value="N_methyl"/>
    <property type="match status" value="1"/>
</dbReference>